<dbReference type="InterPro" id="IPR058649">
    <property type="entry name" value="CzcB_C"/>
</dbReference>
<dbReference type="Gene3D" id="2.40.30.170">
    <property type="match status" value="1"/>
</dbReference>
<feature type="non-terminal residue" evidence="5">
    <location>
        <position position="1"/>
    </location>
</feature>
<gene>
    <name evidence="5" type="ORF">MNBD_GAMMA13-2009</name>
</gene>
<organism evidence="5">
    <name type="scientific">hydrothermal vent metagenome</name>
    <dbReference type="NCBI Taxonomy" id="652676"/>
    <lineage>
        <taxon>unclassified sequences</taxon>
        <taxon>metagenomes</taxon>
        <taxon>ecological metagenomes</taxon>
    </lineage>
</organism>
<dbReference type="InterPro" id="IPR058792">
    <property type="entry name" value="Beta-barrel_RND_2"/>
</dbReference>
<evidence type="ECO:0000259" key="4">
    <source>
        <dbReference type="Pfam" id="PF25975"/>
    </source>
</evidence>
<dbReference type="AlphaFoldDB" id="A0A3B0YWC7"/>
<dbReference type="Pfam" id="PF25973">
    <property type="entry name" value="BSH_CzcB"/>
    <property type="match status" value="1"/>
</dbReference>
<dbReference type="Pfam" id="PF25975">
    <property type="entry name" value="CzcB_C"/>
    <property type="match status" value="1"/>
</dbReference>
<proteinExistence type="predicted"/>
<dbReference type="GO" id="GO:0060003">
    <property type="term" value="P:copper ion export"/>
    <property type="evidence" value="ECO:0007669"/>
    <property type="project" value="TreeGrafter"/>
</dbReference>
<dbReference type="PANTHER" id="PTHR30097">
    <property type="entry name" value="CATION EFFLUX SYSTEM PROTEIN CUSB"/>
    <property type="match status" value="1"/>
</dbReference>
<protein>
    <submittedName>
        <fullName evidence="5">Probable Co/Zn/Cd efflux system membrane fusion protein</fullName>
    </submittedName>
</protein>
<evidence type="ECO:0000313" key="5">
    <source>
        <dbReference type="EMBL" id="VAW80940.1"/>
    </source>
</evidence>
<dbReference type="PANTHER" id="PTHR30097:SF15">
    <property type="entry name" value="CATION EFFLUX SYSTEM PROTEIN CUSB"/>
    <property type="match status" value="1"/>
</dbReference>
<accession>A0A3B0YWC7</accession>
<dbReference type="Gene3D" id="2.40.420.20">
    <property type="match status" value="1"/>
</dbReference>
<dbReference type="GO" id="GO:0015679">
    <property type="term" value="P:plasma membrane copper ion transport"/>
    <property type="evidence" value="ECO:0007669"/>
    <property type="project" value="TreeGrafter"/>
</dbReference>
<evidence type="ECO:0000259" key="3">
    <source>
        <dbReference type="Pfam" id="PF25973"/>
    </source>
</evidence>
<dbReference type="SUPFAM" id="SSF111369">
    <property type="entry name" value="HlyD-like secretion proteins"/>
    <property type="match status" value="1"/>
</dbReference>
<dbReference type="InterPro" id="IPR058647">
    <property type="entry name" value="BSH_CzcB-like"/>
</dbReference>
<dbReference type="Pfam" id="PF25954">
    <property type="entry name" value="Beta-barrel_RND_2"/>
    <property type="match status" value="1"/>
</dbReference>
<feature type="domain" description="CusB-like beta-barrel" evidence="2">
    <location>
        <begin position="188"/>
        <end position="262"/>
    </location>
</feature>
<dbReference type="GO" id="GO:0046914">
    <property type="term" value="F:transition metal ion binding"/>
    <property type="evidence" value="ECO:0007669"/>
    <property type="project" value="TreeGrafter"/>
</dbReference>
<dbReference type="Gene3D" id="1.10.287.470">
    <property type="entry name" value="Helix hairpin bin"/>
    <property type="match status" value="1"/>
</dbReference>
<keyword evidence="1" id="KW-0813">Transport</keyword>
<feature type="domain" description="CzcB-like barrel-sandwich hybrid" evidence="3">
    <location>
        <begin position="45"/>
        <end position="184"/>
    </location>
</feature>
<dbReference type="GO" id="GO:0022857">
    <property type="term" value="F:transmembrane transporter activity"/>
    <property type="evidence" value="ECO:0007669"/>
    <property type="project" value="InterPro"/>
</dbReference>
<dbReference type="GO" id="GO:0030288">
    <property type="term" value="C:outer membrane-bounded periplasmic space"/>
    <property type="evidence" value="ECO:0007669"/>
    <property type="project" value="TreeGrafter"/>
</dbReference>
<feature type="domain" description="CzcB-like C-terminal circularly permuted SH3-like" evidence="4">
    <location>
        <begin position="268"/>
        <end position="328"/>
    </location>
</feature>
<dbReference type="GO" id="GO:0016020">
    <property type="term" value="C:membrane"/>
    <property type="evidence" value="ECO:0007669"/>
    <property type="project" value="InterPro"/>
</dbReference>
<dbReference type="InterPro" id="IPR006143">
    <property type="entry name" value="RND_pump_MFP"/>
</dbReference>
<dbReference type="EMBL" id="UOFK01000241">
    <property type="protein sequence ID" value="VAW80940.1"/>
    <property type="molecule type" value="Genomic_DNA"/>
</dbReference>
<dbReference type="Gene3D" id="2.40.50.100">
    <property type="match status" value="1"/>
</dbReference>
<evidence type="ECO:0000259" key="2">
    <source>
        <dbReference type="Pfam" id="PF25954"/>
    </source>
</evidence>
<dbReference type="NCBIfam" id="TIGR01730">
    <property type="entry name" value="RND_mfp"/>
    <property type="match status" value="1"/>
</dbReference>
<sequence length="340" mass="37120">KGKENHLRMDAQQRAAQGVVTARAEKRRLTDAVSAPGEVVVNAYRSAQVTPRISAQIVERHAIMGNLVKKGQSLVTLSGVEMADAQGQLMVADREWQRVKKLGRKVVSERRYVEAQVARQQAYAKVLAYGMTVDQITALLQHDDVSKATGRFTLISPQDGLVRSDDFVMGEIVKPGHTLYEIVDESRLWVEAKVSAATAHRISLGNTALVSPDGSQWLQAKVIQFHHRLDETTRTLGVRLDVENPGDDLHPGEFVNVSIQTDSAQAVLAVPKEAIVLMQGSPTVFKLVGTELQPQPVETGVARGNYIEIKAGLNEDAEIAVKGAFLLKSLALKSQIGDHD</sequence>
<reference evidence="5" key="1">
    <citation type="submission" date="2018-06" db="EMBL/GenBank/DDBJ databases">
        <authorList>
            <person name="Zhirakovskaya E."/>
        </authorList>
    </citation>
    <scope>NUCLEOTIDE SEQUENCE</scope>
</reference>
<evidence type="ECO:0000256" key="1">
    <source>
        <dbReference type="ARBA" id="ARBA00022448"/>
    </source>
</evidence>
<dbReference type="InterPro" id="IPR051909">
    <property type="entry name" value="MFP_Cation_Efflux"/>
</dbReference>
<name>A0A3B0YWC7_9ZZZZ</name>